<accession>A0AAU7JVV3</accession>
<protein>
    <submittedName>
        <fullName evidence="2">Uncharacterized protein</fullName>
    </submittedName>
</protein>
<evidence type="ECO:0000256" key="1">
    <source>
        <dbReference type="SAM" id="MobiDB-lite"/>
    </source>
</evidence>
<dbReference type="RefSeq" id="WP_406831931.1">
    <property type="nucleotide sequence ID" value="NZ_CP157483.1"/>
</dbReference>
<organism evidence="2">
    <name type="scientific">Pedococcus sp. KACC 23699</name>
    <dbReference type="NCBI Taxonomy" id="3149228"/>
    <lineage>
        <taxon>Bacteria</taxon>
        <taxon>Bacillati</taxon>
        <taxon>Actinomycetota</taxon>
        <taxon>Actinomycetes</taxon>
        <taxon>Micrococcales</taxon>
        <taxon>Intrasporangiaceae</taxon>
        <taxon>Pedococcus</taxon>
    </lineage>
</organism>
<name>A0AAU7JVV3_9MICO</name>
<dbReference type="AlphaFoldDB" id="A0AAU7JVV3"/>
<feature type="region of interest" description="Disordered" evidence="1">
    <location>
        <begin position="37"/>
        <end position="56"/>
    </location>
</feature>
<reference evidence="2" key="1">
    <citation type="submission" date="2024-05" db="EMBL/GenBank/DDBJ databases">
        <authorList>
            <person name="Kim S."/>
            <person name="Heo J."/>
            <person name="Choi H."/>
            <person name="Choi Y."/>
            <person name="Kwon S.-W."/>
            <person name="Kim Y."/>
        </authorList>
    </citation>
    <scope>NUCLEOTIDE SEQUENCE</scope>
    <source>
        <strain evidence="2">KACC 23699</strain>
    </source>
</reference>
<dbReference type="EMBL" id="CP157483">
    <property type="protein sequence ID" value="XBO44445.1"/>
    <property type="molecule type" value="Genomic_DNA"/>
</dbReference>
<feature type="compositionally biased region" description="Polar residues" evidence="1">
    <location>
        <begin position="43"/>
        <end position="56"/>
    </location>
</feature>
<evidence type="ECO:0000313" key="2">
    <source>
        <dbReference type="EMBL" id="XBO44445.1"/>
    </source>
</evidence>
<proteinExistence type="predicted"/>
<sequence length="56" mass="5809">MPELTVGQAEVDAVVRWHHTAEQTAAVARAATVPAGAKRSAANVRTRTSTAIPALT</sequence>
<gene>
    <name evidence="2" type="ORF">ABEG17_03670</name>
</gene>